<gene>
    <name evidence="2" type="ORF">H8730_04735</name>
</gene>
<feature type="transmembrane region" description="Helical" evidence="1">
    <location>
        <begin position="64"/>
        <end position="82"/>
    </location>
</feature>
<dbReference type="RefSeq" id="WP_177718010.1">
    <property type="nucleotide sequence ID" value="NZ_JACRSQ010000005.1"/>
</dbReference>
<feature type="transmembrane region" description="Helical" evidence="1">
    <location>
        <begin position="29"/>
        <end position="52"/>
    </location>
</feature>
<dbReference type="Pfam" id="PF12670">
    <property type="entry name" value="DUF3792"/>
    <property type="match status" value="1"/>
</dbReference>
<comment type="caution">
    <text evidence="2">The sequence shown here is derived from an EMBL/GenBank/DDBJ whole genome shotgun (WGS) entry which is preliminary data.</text>
</comment>
<evidence type="ECO:0000313" key="2">
    <source>
        <dbReference type="EMBL" id="MBC8542851.1"/>
    </source>
</evidence>
<reference evidence="2" key="1">
    <citation type="submission" date="2020-08" db="EMBL/GenBank/DDBJ databases">
        <title>Genome public.</title>
        <authorList>
            <person name="Liu C."/>
            <person name="Sun Q."/>
        </authorList>
    </citation>
    <scope>NUCLEOTIDE SEQUENCE</scope>
    <source>
        <strain evidence="2">NSJ-32</strain>
    </source>
</reference>
<keyword evidence="1" id="KW-0812">Transmembrane</keyword>
<dbReference type="AlphaFoldDB" id="A0A926DQS8"/>
<keyword evidence="3" id="KW-1185">Reference proteome</keyword>
<sequence>MQHTKRETRRAVHKSSAKAASSGSAPIKCVLMGLILSYGITTAGILLSAVLLNSGGLSGSPKQYVLLVMVIVVISVLAGSLLTAKKSASGGFKWALVMGVLYLAIRMLVSFGVNGTNLFVGNLVTEIVSTLGTAALGGILGGRRK</sequence>
<accession>A0A926DQS8</accession>
<evidence type="ECO:0000256" key="1">
    <source>
        <dbReference type="SAM" id="Phobius"/>
    </source>
</evidence>
<keyword evidence="1" id="KW-1133">Transmembrane helix</keyword>
<dbReference type="Proteomes" id="UP000657006">
    <property type="component" value="Unassembled WGS sequence"/>
</dbReference>
<protein>
    <submittedName>
        <fullName evidence="2">TIGR04086 family membrane protein</fullName>
    </submittedName>
</protein>
<proteinExistence type="predicted"/>
<dbReference type="EMBL" id="JACRSQ010000005">
    <property type="protein sequence ID" value="MBC8542851.1"/>
    <property type="molecule type" value="Genomic_DNA"/>
</dbReference>
<evidence type="ECO:0000313" key="3">
    <source>
        <dbReference type="Proteomes" id="UP000657006"/>
    </source>
</evidence>
<keyword evidence="1" id="KW-0472">Membrane</keyword>
<organism evidence="2 3">
    <name type="scientific">Bianquea renquensis</name>
    <dbReference type="NCBI Taxonomy" id="2763661"/>
    <lineage>
        <taxon>Bacteria</taxon>
        <taxon>Bacillati</taxon>
        <taxon>Bacillota</taxon>
        <taxon>Clostridia</taxon>
        <taxon>Eubacteriales</taxon>
        <taxon>Bianqueaceae</taxon>
        <taxon>Bianquea</taxon>
    </lineage>
</organism>
<name>A0A926DQS8_9FIRM</name>
<dbReference type="InterPro" id="IPR023804">
    <property type="entry name" value="DUF3792_TM"/>
</dbReference>
<feature type="transmembrane region" description="Helical" evidence="1">
    <location>
        <begin position="94"/>
        <end position="113"/>
    </location>
</feature>
<feature type="transmembrane region" description="Helical" evidence="1">
    <location>
        <begin position="119"/>
        <end position="140"/>
    </location>
</feature>
<dbReference type="NCBIfam" id="TIGR04086">
    <property type="entry name" value="TIGR04086_membr"/>
    <property type="match status" value="1"/>
</dbReference>